<gene>
    <name evidence="3" type="ORF">CIK83_09295</name>
</gene>
<dbReference type="OrthoDB" id="5904592at2"/>
<evidence type="ECO:0000313" key="3">
    <source>
        <dbReference type="EMBL" id="RCS73779.1"/>
    </source>
</evidence>
<dbReference type="InterPro" id="IPR021307">
    <property type="entry name" value="DUF2884"/>
</dbReference>
<dbReference type="EMBL" id="QPGL01000001">
    <property type="protein sequence ID" value="RCS73779.1"/>
    <property type="molecule type" value="Genomic_DNA"/>
</dbReference>
<dbReference type="RefSeq" id="WP_086961572.1">
    <property type="nucleotide sequence ID" value="NZ_AP018680.1"/>
</dbReference>
<reference evidence="3 4" key="1">
    <citation type="journal article" date="2017" name="Elife">
        <title>Extensive horizontal gene transfer in cheese-associated bacteria.</title>
        <authorList>
            <person name="Bonham K.S."/>
            <person name="Wolfe B.E."/>
            <person name="Dutton R.J."/>
        </authorList>
    </citation>
    <scope>NUCLEOTIDE SEQUENCE [LARGE SCALE GENOMIC DNA]</scope>
    <source>
        <strain evidence="3 4">JB196</strain>
    </source>
</reference>
<evidence type="ECO:0000256" key="1">
    <source>
        <dbReference type="SAM" id="Coils"/>
    </source>
</evidence>
<comment type="caution">
    <text evidence="3">The sequence shown here is derived from an EMBL/GenBank/DDBJ whole genome shotgun (WGS) entry which is preliminary data.</text>
</comment>
<sequence>MKRTLLATTLALTSLSVCAQTPQCDIRIDNEMHLKNESISVYQDGQPKVVIDQNNQVFINGEKVDLNQIQQQEVKNYREKVSTYVPRAKQIADDGVKLANEVIDDVSATFKNQAAFDNVKQAIGDFYSDIESRYYQNGEWVLKKDAVSQAITNWKTDSSAAMQRFNGEFFSSAFTVLSDKMKADGSVNLSELQNQLIDLKAKVENRLKNQSSELQKEANDYCTDLKGLAVDEKALHQQIPELKGYEVFVI</sequence>
<dbReference type="GeneID" id="303189117"/>
<proteinExistence type="predicted"/>
<dbReference type="Proteomes" id="UP000252479">
    <property type="component" value="Unassembled WGS sequence"/>
</dbReference>
<feature type="coiled-coil region" evidence="1">
    <location>
        <begin position="189"/>
        <end position="220"/>
    </location>
</feature>
<accession>A0A368LPE6</accession>
<feature type="signal peptide" evidence="2">
    <location>
        <begin position="1"/>
        <end position="19"/>
    </location>
</feature>
<keyword evidence="1" id="KW-0175">Coiled coil</keyword>
<keyword evidence="2" id="KW-0732">Signal</keyword>
<dbReference type="Pfam" id="PF11101">
    <property type="entry name" value="DUF2884"/>
    <property type="match status" value="1"/>
</dbReference>
<evidence type="ECO:0000256" key="2">
    <source>
        <dbReference type="SAM" id="SignalP"/>
    </source>
</evidence>
<evidence type="ECO:0000313" key="4">
    <source>
        <dbReference type="Proteomes" id="UP000252479"/>
    </source>
</evidence>
<dbReference type="AlphaFoldDB" id="A0A368LPE6"/>
<feature type="chain" id="PRO_5016961153" evidence="2">
    <location>
        <begin position="20"/>
        <end position="250"/>
    </location>
</feature>
<organism evidence="3 4">
    <name type="scientific">Vibrio casei</name>
    <dbReference type="NCBI Taxonomy" id="673372"/>
    <lineage>
        <taxon>Bacteria</taxon>
        <taxon>Pseudomonadati</taxon>
        <taxon>Pseudomonadota</taxon>
        <taxon>Gammaproteobacteria</taxon>
        <taxon>Vibrionales</taxon>
        <taxon>Vibrionaceae</taxon>
        <taxon>Vibrio</taxon>
    </lineage>
</organism>
<name>A0A368LPE6_9VIBR</name>
<protein>
    <submittedName>
        <fullName evidence="3">DUF2884 family protein</fullName>
    </submittedName>
</protein>
<keyword evidence="4" id="KW-1185">Reference proteome</keyword>